<gene>
    <name evidence="3" type="ORF">DARMORV10_C07P15300.1</name>
</gene>
<evidence type="ECO:0000313" key="3">
    <source>
        <dbReference type="EMBL" id="CAF1968587.1"/>
    </source>
</evidence>
<sequence length="244" mass="28819">MIFRGWDPRIDSESPIPVVCSQKVDVGKKGKRDRDLTRSSSEDLHGSGLDKGRKGSGRWRKSSILSNWIWIWISVTIKAISQIRRGMFPVVLNSWRRRVHQTPNKGHQKPSFMNQVNLLEWLCQQVMGMVSVFKLLIFLISSMSILVSSILGVGMVSFLFCYAWWYPISHVLRMQWNKIYVLDCLVWCFLERNDIKRIPRWLSLMIEDWHQWIIILLLDFVGFILRLFSVSEKWSVWSHQTKHK</sequence>
<reference evidence="3" key="1">
    <citation type="submission" date="2021-01" db="EMBL/GenBank/DDBJ databases">
        <authorList>
            <consortium name="Genoscope - CEA"/>
            <person name="William W."/>
        </authorList>
    </citation>
    <scope>NUCLEOTIDE SEQUENCE</scope>
</reference>
<dbReference type="AlphaFoldDB" id="A0A816M1X6"/>
<proteinExistence type="predicted"/>
<keyword evidence="2" id="KW-0812">Transmembrane</keyword>
<feature type="region of interest" description="Disordered" evidence="1">
    <location>
        <begin position="23"/>
        <end position="58"/>
    </location>
</feature>
<feature type="transmembrane region" description="Helical" evidence="2">
    <location>
        <begin position="135"/>
        <end position="165"/>
    </location>
</feature>
<evidence type="ECO:0000256" key="2">
    <source>
        <dbReference type="SAM" id="Phobius"/>
    </source>
</evidence>
<organism evidence="3">
    <name type="scientific">Brassica napus</name>
    <name type="common">Rape</name>
    <dbReference type="NCBI Taxonomy" id="3708"/>
    <lineage>
        <taxon>Eukaryota</taxon>
        <taxon>Viridiplantae</taxon>
        <taxon>Streptophyta</taxon>
        <taxon>Embryophyta</taxon>
        <taxon>Tracheophyta</taxon>
        <taxon>Spermatophyta</taxon>
        <taxon>Magnoliopsida</taxon>
        <taxon>eudicotyledons</taxon>
        <taxon>Gunneridae</taxon>
        <taxon>Pentapetalae</taxon>
        <taxon>rosids</taxon>
        <taxon>malvids</taxon>
        <taxon>Brassicales</taxon>
        <taxon>Brassicaceae</taxon>
        <taxon>Brassiceae</taxon>
        <taxon>Brassica</taxon>
    </lineage>
</organism>
<feature type="transmembrane region" description="Helical" evidence="2">
    <location>
        <begin position="209"/>
        <end position="228"/>
    </location>
</feature>
<evidence type="ECO:0000256" key="1">
    <source>
        <dbReference type="SAM" id="MobiDB-lite"/>
    </source>
</evidence>
<feature type="compositionally biased region" description="Basic and acidic residues" evidence="1">
    <location>
        <begin position="25"/>
        <end position="53"/>
    </location>
</feature>
<keyword evidence="2" id="KW-1133">Transmembrane helix</keyword>
<dbReference type="Gramene" id="CDX98190">
    <property type="protein sequence ID" value="CDX98190"/>
    <property type="gene ID" value="GSBRNA2T00105646001"/>
</dbReference>
<dbReference type="Proteomes" id="UP001295469">
    <property type="component" value="Chromosome C07"/>
</dbReference>
<name>A0A816M1X6_BRANA</name>
<dbReference type="EMBL" id="HG994371">
    <property type="protein sequence ID" value="CAF1968587.1"/>
    <property type="molecule type" value="Genomic_DNA"/>
</dbReference>
<accession>A0A816M1X6</accession>
<protein>
    <submittedName>
        <fullName evidence="3">(rape) hypothetical protein</fullName>
    </submittedName>
</protein>
<keyword evidence="2" id="KW-0472">Membrane</keyword>